<feature type="compositionally biased region" description="Low complexity" evidence="2">
    <location>
        <begin position="1"/>
        <end position="12"/>
    </location>
</feature>
<evidence type="ECO:0000313" key="4">
    <source>
        <dbReference type="Proteomes" id="UP001217838"/>
    </source>
</evidence>
<dbReference type="InterPro" id="IPR036013">
    <property type="entry name" value="Band_7/SPFH_dom_sf"/>
</dbReference>
<dbReference type="RefSeq" id="WP_272008351.1">
    <property type="nucleotide sequence ID" value="NZ_JAQNDN010000024.1"/>
</dbReference>
<dbReference type="Proteomes" id="UP001217838">
    <property type="component" value="Unassembled WGS sequence"/>
</dbReference>
<keyword evidence="1" id="KW-0175">Coiled coil</keyword>
<dbReference type="EMBL" id="JAQNDN010000024">
    <property type="protein sequence ID" value="MDC0674268.1"/>
    <property type="molecule type" value="Genomic_DNA"/>
</dbReference>
<proteinExistence type="predicted"/>
<gene>
    <name evidence="3" type="ORF">POL58_41355</name>
</gene>
<evidence type="ECO:0000256" key="2">
    <source>
        <dbReference type="SAM" id="MobiDB-lite"/>
    </source>
</evidence>
<keyword evidence="4" id="KW-1185">Reference proteome</keyword>
<name>A0ABT5BKP9_9BACT</name>
<dbReference type="Gene3D" id="3.30.479.30">
    <property type="entry name" value="Band 7 domain"/>
    <property type="match status" value="1"/>
</dbReference>
<sequence>MTTKPATTTPATHDSQWRQGKPVEDPEKMKRWGFITAKPSEYLIHVRRGRIRRASTGQGASCFKWPWDSVAVIPTTINRLQFTADQVTLEKVGVQITGLAVYRIAEPELTFRMLNFSYSERAQEKLGEILTEMFVGATRRLVANLRVEDAMTRRKESIARELMAELVPIVEGRGRTDDTTATGWGVIIDTVEIQNVQILSDTVFQDMQARFRAELALRARMAEMESAREIATLEATSSRQIEEAKIASETATRELKAQAESRTMQIELAEAAKRDELEARAAEEQRVRDQMRLFAELKASTELAEERAAREQARALAELKAATELAEERGAREQARLLGELRAKTQIEQEKAAQAEAVRLAQLARERKYAEAERQLLEVKHTTQQREAELAAQLAMNRSKASTELKDLESAAAARLKERELQLERLAGEVRAAVARAAREVDNLVSDDRIRMALVETGLPAIAGAFAQKFGEVKITSFGEGADPSAMVARGIGEVLALARKVGTDLLATPAAPVPADSNQPGR</sequence>
<accession>A0ABT5BKP9</accession>
<organism evidence="3 4">
    <name type="scientific">Nannocystis radixulma</name>
    <dbReference type="NCBI Taxonomy" id="2995305"/>
    <lineage>
        <taxon>Bacteria</taxon>
        <taxon>Pseudomonadati</taxon>
        <taxon>Myxococcota</taxon>
        <taxon>Polyangia</taxon>
        <taxon>Nannocystales</taxon>
        <taxon>Nannocystaceae</taxon>
        <taxon>Nannocystis</taxon>
    </lineage>
</organism>
<feature type="region of interest" description="Disordered" evidence="2">
    <location>
        <begin position="1"/>
        <end position="23"/>
    </location>
</feature>
<evidence type="ECO:0000256" key="1">
    <source>
        <dbReference type="SAM" id="Coils"/>
    </source>
</evidence>
<comment type="caution">
    <text evidence="3">The sequence shown here is derived from an EMBL/GenBank/DDBJ whole genome shotgun (WGS) entry which is preliminary data.</text>
</comment>
<protein>
    <recommendedName>
        <fullName evidence="5">Band 7 domain-containing protein</fullName>
    </recommendedName>
</protein>
<dbReference type="SUPFAM" id="SSF117892">
    <property type="entry name" value="Band 7/SPFH domain"/>
    <property type="match status" value="1"/>
</dbReference>
<feature type="coiled-coil region" evidence="1">
    <location>
        <begin position="360"/>
        <end position="411"/>
    </location>
</feature>
<evidence type="ECO:0000313" key="3">
    <source>
        <dbReference type="EMBL" id="MDC0674268.1"/>
    </source>
</evidence>
<reference evidence="3 4" key="1">
    <citation type="submission" date="2022-11" db="EMBL/GenBank/DDBJ databases">
        <title>Minimal conservation of predation-associated metabolite biosynthetic gene clusters underscores biosynthetic potential of Myxococcota including descriptions for ten novel species: Archangium lansinium sp. nov., Myxococcus landrumus sp. nov., Nannocystis bai.</title>
        <authorList>
            <person name="Ahearne A."/>
            <person name="Stevens C."/>
            <person name="Dowd S."/>
        </authorList>
    </citation>
    <scope>NUCLEOTIDE SEQUENCE [LARGE SCALE GENOMIC DNA]</scope>
    <source>
        <strain evidence="3 4">NCELM</strain>
    </source>
</reference>
<evidence type="ECO:0008006" key="5">
    <source>
        <dbReference type="Google" id="ProtNLM"/>
    </source>
</evidence>